<protein>
    <submittedName>
        <fullName evidence="4">WD40 repeat-like protein</fullName>
    </submittedName>
</protein>
<feature type="compositionally biased region" description="Basic and acidic residues" evidence="3">
    <location>
        <begin position="503"/>
        <end position="513"/>
    </location>
</feature>
<name>A0AAN6UI99_9PEZI</name>
<dbReference type="SMART" id="SM00320">
    <property type="entry name" value="WD40"/>
    <property type="match status" value="2"/>
</dbReference>
<feature type="region of interest" description="Disordered" evidence="3">
    <location>
        <begin position="63"/>
        <end position="86"/>
    </location>
</feature>
<sequence>MHGDGNSDDPFADSDLETTFRGTVRSSSQTLRGSQRKLATLPKRSSYFRPILPVSLYPGSGARLQQRGPAAGSLRHPDRFIPARPQGTEPLERYRTSKAPYELTAAEKFLRHNGATEDAFCYRRRTVTPLASDFRPQSQTDSTANRNRVGTVLGPLDQNSIDGNERQVGRNTVWTVGLGGAAVNDGRGQLIRSGTNARLFRATFPTPKFKTEEELEKHGARLAAALGLDRTQRILEVNLACHREGSLNKGGRNIRTQWNGTEWFNDGPLPKPRKHLGNRALPSAPFKVLDAPNLRDDFYCSILAYSPTSQTLAVGLGDLLYGWSEIRGVQLLSAGTDTDCHLTSVAFSSSQGCKSILAFGRSNRTLGLMSLYDDPGPPPSQYAPMPRFEVIQPAPVACLSWKPTCTIRRSKSRIHPDIPVKTEDLLVGDETGHVYYYAVEWPERWEVERHNWAGEMTLLARISVHSQQICGLSWSPNGEIFGSGGNDNLCCIFETTQVLENRAGNHDNEELQTRRPTLARVSPSSDAPEAQTQSTMPESPVPIVKNLGPGDEKHRWVHGAAVKAIAFCPWQQSLVATGGGSNDKCIHFFHTRSGAALASISVSAQVTSLIWSTTRREIAATFGYAQPEHPIRIAVFSWPECRQVAVIPWTGEHRALYAIPYRAGPDERRPVLGRGTGSRLARSRSPAAMEDCIIVASSDKSVKFHEVWATDRKATAGGVGTLGGSDILEYLEGIDKEGPVIR</sequence>
<reference evidence="4" key="2">
    <citation type="submission" date="2023-05" db="EMBL/GenBank/DDBJ databases">
        <authorList>
            <consortium name="Lawrence Berkeley National Laboratory"/>
            <person name="Steindorff A."/>
            <person name="Hensen N."/>
            <person name="Bonometti L."/>
            <person name="Westerberg I."/>
            <person name="Brannstrom I.O."/>
            <person name="Guillou S."/>
            <person name="Cros-Aarteil S."/>
            <person name="Calhoun S."/>
            <person name="Haridas S."/>
            <person name="Kuo A."/>
            <person name="Mondo S."/>
            <person name="Pangilinan J."/>
            <person name="Riley R."/>
            <person name="Labutti K."/>
            <person name="Andreopoulos B."/>
            <person name="Lipzen A."/>
            <person name="Chen C."/>
            <person name="Yanf M."/>
            <person name="Daum C."/>
            <person name="Ng V."/>
            <person name="Clum A."/>
            <person name="Ohm R."/>
            <person name="Martin F."/>
            <person name="Silar P."/>
            <person name="Natvig D."/>
            <person name="Lalanne C."/>
            <person name="Gautier V."/>
            <person name="Ament-Velasquez S.L."/>
            <person name="Kruys A."/>
            <person name="Hutchinson M.I."/>
            <person name="Powell A.J."/>
            <person name="Barry K."/>
            <person name="Miller A.N."/>
            <person name="Grigoriev I.V."/>
            <person name="Debuchy R."/>
            <person name="Gladieux P."/>
            <person name="Thoren M.H."/>
            <person name="Johannesson H."/>
        </authorList>
    </citation>
    <scope>NUCLEOTIDE SEQUENCE</scope>
    <source>
        <strain evidence="4">CBS 123565</strain>
    </source>
</reference>
<dbReference type="InterPro" id="IPR015943">
    <property type="entry name" value="WD40/YVTN_repeat-like_dom_sf"/>
</dbReference>
<feature type="region of interest" description="Disordered" evidence="3">
    <location>
        <begin position="1"/>
        <end position="37"/>
    </location>
</feature>
<organism evidence="4 5">
    <name type="scientific">Trichocladium antarcticum</name>
    <dbReference type="NCBI Taxonomy" id="1450529"/>
    <lineage>
        <taxon>Eukaryota</taxon>
        <taxon>Fungi</taxon>
        <taxon>Dikarya</taxon>
        <taxon>Ascomycota</taxon>
        <taxon>Pezizomycotina</taxon>
        <taxon>Sordariomycetes</taxon>
        <taxon>Sordariomycetidae</taxon>
        <taxon>Sordariales</taxon>
        <taxon>Chaetomiaceae</taxon>
        <taxon>Trichocladium</taxon>
    </lineage>
</organism>
<evidence type="ECO:0000256" key="2">
    <source>
        <dbReference type="ARBA" id="ARBA00022737"/>
    </source>
</evidence>
<feature type="compositionally biased region" description="Polar residues" evidence="3">
    <location>
        <begin position="20"/>
        <end position="33"/>
    </location>
</feature>
<dbReference type="GO" id="GO:1905786">
    <property type="term" value="P:positive regulation of anaphase-promoting complex-dependent catabolic process"/>
    <property type="evidence" value="ECO:0007669"/>
    <property type="project" value="TreeGrafter"/>
</dbReference>
<dbReference type="GO" id="GO:0005680">
    <property type="term" value="C:anaphase-promoting complex"/>
    <property type="evidence" value="ECO:0007669"/>
    <property type="project" value="TreeGrafter"/>
</dbReference>
<accession>A0AAN6UI99</accession>
<proteinExistence type="predicted"/>
<dbReference type="PANTHER" id="PTHR19918">
    <property type="entry name" value="CELL DIVISION CYCLE 20 CDC20 FIZZY -RELATED"/>
    <property type="match status" value="1"/>
</dbReference>
<dbReference type="Proteomes" id="UP001304895">
    <property type="component" value="Unassembled WGS sequence"/>
</dbReference>
<evidence type="ECO:0000313" key="4">
    <source>
        <dbReference type="EMBL" id="KAK4133240.1"/>
    </source>
</evidence>
<dbReference type="Pfam" id="PF00400">
    <property type="entry name" value="WD40"/>
    <property type="match status" value="1"/>
</dbReference>
<feature type="region of interest" description="Disordered" evidence="3">
    <location>
        <begin position="133"/>
        <end position="164"/>
    </location>
</feature>
<feature type="region of interest" description="Disordered" evidence="3">
    <location>
        <begin position="503"/>
        <end position="543"/>
    </location>
</feature>
<gene>
    <name evidence="4" type="ORF">BT67DRAFT_383102</name>
</gene>
<feature type="compositionally biased region" description="Polar residues" evidence="3">
    <location>
        <begin position="522"/>
        <end position="537"/>
    </location>
</feature>
<dbReference type="Gene3D" id="2.130.10.10">
    <property type="entry name" value="YVTN repeat-like/Quinoprotein amine dehydrogenase"/>
    <property type="match status" value="2"/>
</dbReference>
<dbReference type="GO" id="GO:1990757">
    <property type="term" value="F:ubiquitin ligase activator activity"/>
    <property type="evidence" value="ECO:0007669"/>
    <property type="project" value="TreeGrafter"/>
</dbReference>
<dbReference type="InterPro" id="IPR001680">
    <property type="entry name" value="WD40_rpt"/>
</dbReference>
<dbReference type="GO" id="GO:0010997">
    <property type="term" value="F:anaphase-promoting complex binding"/>
    <property type="evidence" value="ECO:0007669"/>
    <property type="project" value="InterPro"/>
</dbReference>
<dbReference type="EMBL" id="MU853413">
    <property type="protein sequence ID" value="KAK4133240.1"/>
    <property type="molecule type" value="Genomic_DNA"/>
</dbReference>
<dbReference type="InterPro" id="IPR036322">
    <property type="entry name" value="WD40_repeat_dom_sf"/>
</dbReference>
<evidence type="ECO:0000256" key="1">
    <source>
        <dbReference type="ARBA" id="ARBA00022574"/>
    </source>
</evidence>
<dbReference type="SUPFAM" id="SSF50978">
    <property type="entry name" value="WD40 repeat-like"/>
    <property type="match status" value="1"/>
</dbReference>
<dbReference type="InterPro" id="IPR033010">
    <property type="entry name" value="Cdc20/Fizzy"/>
</dbReference>
<keyword evidence="2" id="KW-0677">Repeat</keyword>
<feature type="compositionally biased region" description="Acidic residues" evidence="3">
    <location>
        <begin position="1"/>
        <end position="16"/>
    </location>
</feature>
<dbReference type="AlphaFoldDB" id="A0AAN6UI99"/>
<dbReference type="PANTHER" id="PTHR19918:SF5">
    <property type="entry name" value="MEIOSIS-SPECIFIC APC_C ACTIVATOR PROTEIN AMA1"/>
    <property type="match status" value="1"/>
</dbReference>
<feature type="compositionally biased region" description="Polar residues" evidence="3">
    <location>
        <begin position="135"/>
        <end position="148"/>
    </location>
</feature>
<evidence type="ECO:0000256" key="3">
    <source>
        <dbReference type="SAM" id="MobiDB-lite"/>
    </source>
</evidence>
<evidence type="ECO:0000313" key="5">
    <source>
        <dbReference type="Proteomes" id="UP001304895"/>
    </source>
</evidence>
<keyword evidence="1" id="KW-0853">WD repeat</keyword>
<dbReference type="GO" id="GO:0031145">
    <property type="term" value="P:anaphase-promoting complex-dependent catabolic process"/>
    <property type="evidence" value="ECO:0007669"/>
    <property type="project" value="TreeGrafter"/>
</dbReference>
<keyword evidence="5" id="KW-1185">Reference proteome</keyword>
<reference evidence="4" key="1">
    <citation type="journal article" date="2023" name="Mol. Phylogenet. Evol.">
        <title>Genome-scale phylogeny and comparative genomics of the fungal order Sordariales.</title>
        <authorList>
            <person name="Hensen N."/>
            <person name="Bonometti L."/>
            <person name="Westerberg I."/>
            <person name="Brannstrom I.O."/>
            <person name="Guillou S."/>
            <person name="Cros-Aarteil S."/>
            <person name="Calhoun S."/>
            <person name="Haridas S."/>
            <person name="Kuo A."/>
            <person name="Mondo S."/>
            <person name="Pangilinan J."/>
            <person name="Riley R."/>
            <person name="LaButti K."/>
            <person name="Andreopoulos B."/>
            <person name="Lipzen A."/>
            <person name="Chen C."/>
            <person name="Yan M."/>
            <person name="Daum C."/>
            <person name="Ng V."/>
            <person name="Clum A."/>
            <person name="Steindorff A."/>
            <person name="Ohm R.A."/>
            <person name="Martin F."/>
            <person name="Silar P."/>
            <person name="Natvig D.O."/>
            <person name="Lalanne C."/>
            <person name="Gautier V."/>
            <person name="Ament-Velasquez S.L."/>
            <person name="Kruys A."/>
            <person name="Hutchinson M.I."/>
            <person name="Powell A.J."/>
            <person name="Barry K."/>
            <person name="Miller A.N."/>
            <person name="Grigoriev I.V."/>
            <person name="Debuchy R."/>
            <person name="Gladieux P."/>
            <person name="Hiltunen Thoren M."/>
            <person name="Johannesson H."/>
        </authorList>
    </citation>
    <scope>NUCLEOTIDE SEQUENCE</scope>
    <source>
        <strain evidence="4">CBS 123565</strain>
    </source>
</reference>
<comment type="caution">
    <text evidence="4">The sequence shown here is derived from an EMBL/GenBank/DDBJ whole genome shotgun (WGS) entry which is preliminary data.</text>
</comment>